<evidence type="ECO:0000256" key="3">
    <source>
        <dbReference type="ARBA" id="ARBA00022679"/>
    </source>
</evidence>
<dbReference type="Pfam" id="PF00108">
    <property type="entry name" value="Thiolase_N"/>
    <property type="match status" value="1"/>
</dbReference>
<dbReference type="PROSITE" id="PS00099">
    <property type="entry name" value="THIOLASE_3"/>
    <property type="match status" value="1"/>
</dbReference>
<dbReference type="NCBIfam" id="TIGR01930">
    <property type="entry name" value="AcCoA-C-Actrans"/>
    <property type="match status" value="1"/>
</dbReference>
<dbReference type="Gene3D" id="3.40.47.10">
    <property type="match status" value="1"/>
</dbReference>
<dbReference type="InterPro" id="IPR020615">
    <property type="entry name" value="Thiolase_acyl_enz_int_AS"/>
</dbReference>
<evidence type="ECO:0000259" key="8">
    <source>
        <dbReference type="Pfam" id="PF02803"/>
    </source>
</evidence>
<dbReference type="InterPro" id="IPR002155">
    <property type="entry name" value="Thiolase"/>
</dbReference>
<evidence type="ECO:0000256" key="2">
    <source>
        <dbReference type="ARBA" id="ARBA00012705"/>
    </source>
</evidence>
<dbReference type="SUPFAM" id="SSF53901">
    <property type="entry name" value="Thiolase-like"/>
    <property type="match status" value="2"/>
</dbReference>
<evidence type="ECO:0000259" key="7">
    <source>
        <dbReference type="Pfam" id="PF00108"/>
    </source>
</evidence>
<dbReference type="EMBL" id="CP095073">
    <property type="protein sequence ID" value="UOQ46377.1"/>
    <property type="molecule type" value="Genomic_DNA"/>
</dbReference>
<dbReference type="InterPro" id="IPR020616">
    <property type="entry name" value="Thiolase_N"/>
</dbReference>
<sequence>MKPVYIIEGARTPFGSFGGRLKDVSPTNLGVTASKEAIKRSGIDPEQIDLSVIGNVIHSSKNAPYLARHIALKSGLTQNAPSLAVNRLCGSGLQSVVSAAQSIVLGEGETALAGGVDSMSLAPYALRGSRFGTKLGSPQVDDMLWAALTDEYIGCGMGVTAENLAEKHHISREEQDQYAAFSHQRASEARRSGKFDEEIAPVEVKTRKGTEMVAADEHIREDTTGEVLSKLKPAFKKEGTVTGGNASGINDGAGAVVLAGEDAVTNLSLKPLSKIISWGVAGVDPSYMGIGPVPAMKMALEKAALTIEDMSVIEVNEAFAAQYLAVEKEMGLDRSKVNVNGGAIALGHPVGASGTRVLYTMMKELTRRNERYGIASLCIGGGQGIAMIVENVQMNQ</sequence>
<reference evidence="9 10" key="1">
    <citation type="submission" date="2022-04" db="EMBL/GenBank/DDBJ databases">
        <title>Halobacillus sp. isolated from saltern.</title>
        <authorList>
            <person name="Won M."/>
            <person name="Lee C.-M."/>
            <person name="Woen H.-Y."/>
            <person name="Kwon S.-W."/>
        </authorList>
    </citation>
    <scope>NUCLEOTIDE SEQUENCE [LARGE SCALE GENOMIC DNA]</scope>
    <source>
        <strain evidence="9 10">SSBR10-3</strain>
    </source>
</reference>
<organism evidence="9 10">
    <name type="scientific">Halobacillus salinarum</name>
    <dbReference type="NCBI Taxonomy" id="2932257"/>
    <lineage>
        <taxon>Bacteria</taxon>
        <taxon>Bacillati</taxon>
        <taxon>Bacillota</taxon>
        <taxon>Bacilli</taxon>
        <taxon>Bacillales</taxon>
        <taxon>Bacillaceae</taxon>
        <taxon>Halobacillus</taxon>
    </lineage>
</organism>
<name>A0ABY4ER47_9BACI</name>
<dbReference type="Proteomes" id="UP000831787">
    <property type="component" value="Chromosome"/>
</dbReference>
<feature type="domain" description="Thiolase C-terminal" evidence="8">
    <location>
        <begin position="269"/>
        <end position="390"/>
    </location>
</feature>
<keyword evidence="3 6" id="KW-0808">Transferase</keyword>
<evidence type="ECO:0000256" key="6">
    <source>
        <dbReference type="RuleBase" id="RU003557"/>
    </source>
</evidence>
<accession>A0ABY4ER47</accession>
<dbReference type="PROSITE" id="PS00737">
    <property type="entry name" value="THIOLASE_2"/>
    <property type="match status" value="1"/>
</dbReference>
<dbReference type="InterPro" id="IPR020617">
    <property type="entry name" value="Thiolase_C"/>
</dbReference>
<dbReference type="EC" id="2.3.1.9" evidence="2"/>
<feature type="domain" description="Thiolase N-terminal" evidence="7">
    <location>
        <begin position="4"/>
        <end position="261"/>
    </location>
</feature>
<evidence type="ECO:0000256" key="1">
    <source>
        <dbReference type="ARBA" id="ARBA00010982"/>
    </source>
</evidence>
<proteinExistence type="inferred from homology"/>
<dbReference type="RefSeq" id="WP_244713556.1">
    <property type="nucleotide sequence ID" value="NZ_CP095073.1"/>
</dbReference>
<protein>
    <recommendedName>
        <fullName evidence="2">acetyl-CoA C-acetyltransferase</fullName>
        <ecNumber evidence="2">2.3.1.9</ecNumber>
    </recommendedName>
    <alternativeName>
        <fullName evidence="5">Acetoacetyl-CoA thiolase</fullName>
    </alternativeName>
</protein>
<evidence type="ECO:0000256" key="4">
    <source>
        <dbReference type="ARBA" id="ARBA00023315"/>
    </source>
</evidence>
<dbReference type="InterPro" id="IPR016039">
    <property type="entry name" value="Thiolase-like"/>
</dbReference>
<dbReference type="PROSITE" id="PS00098">
    <property type="entry name" value="THIOLASE_1"/>
    <property type="match status" value="1"/>
</dbReference>
<evidence type="ECO:0000313" key="10">
    <source>
        <dbReference type="Proteomes" id="UP000831787"/>
    </source>
</evidence>
<gene>
    <name evidence="9" type="ORF">MUN89_03190</name>
</gene>
<dbReference type="Pfam" id="PF02803">
    <property type="entry name" value="Thiolase_C"/>
    <property type="match status" value="1"/>
</dbReference>
<dbReference type="InterPro" id="IPR020610">
    <property type="entry name" value="Thiolase_AS"/>
</dbReference>
<keyword evidence="10" id="KW-1185">Reference proteome</keyword>
<dbReference type="PANTHER" id="PTHR18919:SF107">
    <property type="entry name" value="ACETYL-COA ACETYLTRANSFERASE, CYTOSOLIC"/>
    <property type="match status" value="1"/>
</dbReference>
<evidence type="ECO:0000313" key="9">
    <source>
        <dbReference type="EMBL" id="UOQ46377.1"/>
    </source>
</evidence>
<comment type="similarity">
    <text evidence="1 6">Belongs to the thiolase-like superfamily. Thiolase family.</text>
</comment>
<dbReference type="CDD" id="cd00751">
    <property type="entry name" value="thiolase"/>
    <property type="match status" value="1"/>
</dbReference>
<dbReference type="InterPro" id="IPR020613">
    <property type="entry name" value="Thiolase_CS"/>
</dbReference>
<dbReference type="PIRSF" id="PIRSF000429">
    <property type="entry name" value="Ac-CoA_Ac_transf"/>
    <property type="match status" value="1"/>
</dbReference>
<keyword evidence="4 6" id="KW-0012">Acyltransferase</keyword>
<dbReference type="PANTHER" id="PTHR18919">
    <property type="entry name" value="ACETYL-COA C-ACYLTRANSFERASE"/>
    <property type="match status" value="1"/>
</dbReference>
<evidence type="ECO:0000256" key="5">
    <source>
        <dbReference type="ARBA" id="ARBA00030755"/>
    </source>
</evidence>